<dbReference type="InterPro" id="IPR011990">
    <property type="entry name" value="TPR-like_helical_dom_sf"/>
</dbReference>
<keyword evidence="2 5" id="KW-0812">Transmembrane</keyword>
<keyword evidence="3 5" id="KW-1133">Transmembrane helix</keyword>
<evidence type="ECO:0000256" key="3">
    <source>
        <dbReference type="ARBA" id="ARBA00022989"/>
    </source>
</evidence>
<evidence type="ECO:0000313" key="7">
    <source>
        <dbReference type="EMBL" id="MBB6125995.1"/>
    </source>
</evidence>
<evidence type="ECO:0000256" key="5">
    <source>
        <dbReference type="SAM" id="Phobius"/>
    </source>
</evidence>
<feature type="transmembrane region" description="Helical" evidence="5">
    <location>
        <begin position="229"/>
        <end position="250"/>
    </location>
</feature>
<feature type="transmembrane region" description="Helical" evidence="5">
    <location>
        <begin position="58"/>
        <end position="75"/>
    </location>
</feature>
<dbReference type="Proteomes" id="UP000548326">
    <property type="component" value="Unassembled WGS sequence"/>
</dbReference>
<protein>
    <submittedName>
        <fullName evidence="7">Tetratricopeptide (TPR) repeat protein</fullName>
    </submittedName>
</protein>
<proteinExistence type="predicted"/>
<evidence type="ECO:0000256" key="1">
    <source>
        <dbReference type="ARBA" id="ARBA00004141"/>
    </source>
</evidence>
<keyword evidence="4 5" id="KW-0472">Membrane</keyword>
<organism evidence="7 8">
    <name type="scientific">Mucilaginibacter lappiensis</name>
    <dbReference type="NCBI Taxonomy" id="354630"/>
    <lineage>
        <taxon>Bacteria</taxon>
        <taxon>Pseudomonadati</taxon>
        <taxon>Bacteroidota</taxon>
        <taxon>Sphingobacteriia</taxon>
        <taxon>Sphingobacteriales</taxon>
        <taxon>Sphingobacteriaceae</taxon>
        <taxon>Mucilaginibacter</taxon>
    </lineage>
</organism>
<dbReference type="InterPro" id="IPR007016">
    <property type="entry name" value="O-antigen_ligase-rel_domated"/>
</dbReference>
<dbReference type="GO" id="GO:0016020">
    <property type="term" value="C:membrane"/>
    <property type="evidence" value="ECO:0007669"/>
    <property type="project" value="UniProtKB-SubCell"/>
</dbReference>
<dbReference type="AlphaFoldDB" id="A0A841JBZ7"/>
<dbReference type="Pfam" id="PF04932">
    <property type="entry name" value="Wzy_C"/>
    <property type="match status" value="1"/>
</dbReference>
<dbReference type="RefSeq" id="WP_139332148.1">
    <property type="nucleotide sequence ID" value="NZ_FTMG01000001.1"/>
</dbReference>
<evidence type="ECO:0000313" key="8">
    <source>
        <dbReference type="Proteomes" id="UP000548326"/>
    </source>
</evidence>
<feature type="transmembrane region" description="Helical" evidence="5">
    <location>
        <begin position="35"/>
        <end position="51"/>
    </location>
</feature>
<feature type="transmembrane region" description="Helical" evidence="5">
    <location>
        <begin position="150"/>
        <end position="171"/>
    </location>
</feature>
<comment type="subcellular location">
    <subcellularLocation>
        <location evidence="1">Membrane</location>
        <topology evidence="1">Multi-pass membrane protein</topology>
    </subcellularLocation>
</comment>
<feature type="transmembrane region" description="Helical" evidence="5">
    <location>
        <begin position="183"/>
        <end position="209"/>
    </location>
</feature>
<evidence type="ECO:0000256" key="2">
    <source>
        <dbReference type="ARBA" id="ARBA00022692"/>
    </source>
</evidence>
<evidence type="ECO:0000259" key="6">
    <source>
        <dbReference type="Pfam" id="PF04932"/>
    </source>
</evidence>
<feature type="domain" description="O-antigen ligase-related" evidence="6">
    <location>
        <begin position="19"/>
        <end position="159"/>
    </location>
</feature>
<gene>
    <name evidence="7" type="ORF">HDF22_000096</name>
</gene>
<comment type="caution">
    <text evidence="7">The sequence shown here is derived from an EMBL/GenBank/DDBJ whole genome shotgun (WGS) entry which is preliminary data.</text>
</comment>
<evidence type="ECO:0000256" key="4">
    <source>
        <dbReference type="ARBA" id="ARBA00023136"/>
    </source>
</evidence>
<name>A0A841JBZ7_9SPHI</name>
<dbReference type="InterPro" id="IPR051533">
    <property type="entry name" value="WaaL-like"/>
</dbReference>
<dbReference type="PANTHER" id="PTHR37422:SF13">
    <property type="entry name" value="LIPOPOLYSACCHARIDE BIOSYNTHESIS PROTEIN PA4999-RELATED"/>
    <property type="match status" value="1"/>
</dbReference>
<accession>A0A841JBZ7</accession>
<reference evidence="7 8" key="1">
    <citation type="submission" date="2020-08" db="EMBL/GenBank/DDBJ databases">
        <title>Genomic Encyclopedia of Type Strains, Phase IV (KMG-V): Genome sequencing to study the core and pangenomes of soil and plant-associated prokaryotes.</title>
        <authorList>
            <person name="Whitman W."/>
        </authorList>
    </citation>
    <scope>NUCLEOTIDE SEQUENCE [LARGE SCALE GENOMIC DNA]</scope>
    <source>
        <strain evidence="7 8">MP601</strain>
    </source>
</reference>
<dbReference type="PANTHER" id="PTHR37422">
    <property type="entry name" value="TEICHURONIC ACID BIOSYNTHESIS PROTEIN TUAE"/>
    <property type="match status" value="1"/>
</dbReference>
<feature type="transmembrane region" description="Helical" evidence="5">
    <location>
        <begin position="12"/>
        <end position="29"/>
    </location>
</feature>
<dbReference type="Gene3D" id="1.25.40.10">
    <property type="entry name" value="Tetratricopeptide repeat domain"/>
    <property type="match status" value="1"/>
</dbReference>
<dbReference type="SUPFAM" id="SSF48452">
    <property type="entry name" value="TPR-like"/>
    <property type="match status" value="1"/>
</dbReference>
<dbReference type="OrthoDB" id="1454576at2"/>
<sequence>MSNNLKTGSALVKCIIALFILCATGFSFYSNARSALIIYFFLIVFTLYNNFSLKTKALRFILPAFIGLFIFIAIVDKKASTEGRLFILKNALKLSGDNFFQGVGFNKFQSVYNQEQARYFYHSKGTGREKFLAGNVYVCNNELIQMLVELGFPVTALILLLVILTLYYLKCFTLRKEYLPNQLLYFSIFFFCIISSPLRVPVFLISIFTFTGYFSDDFTKQIPDSYSHIVKFTLLIIVPISITYMLISGYGRFKILEKWKLVDENNIMVFERAPFYDQIYPDLYWNRFFLLNYITVLNENQKYPQSLAVINKLLEIRTNTTLILRKAHIQENLYNYKAALDDMQLAINIAPNRFLSKYELLKLYLKLKDTTKAQVIAREIADQKVKILSDTIRAIKDSSNILLNRTN</sequence>
<dbReference type="EMBL" id="JACHCA010000001">
    <property type="protein sequence ID" value="MBB6125995.1"/>
    <property type="molecule type" value="Genomic_DNA"/>
</dbReference>